<evidence type="ECO:0000256" key="5">
    <source>
        <dbReference type="ARBA" id="ARBA00022840"/>
    </source>
</evidence>
<protein>
    <submittedName>
        <fullName evidence="8">AAA domain-containing protein</fullName>
    </submittedName>
</protein>
<dbReference type="InterPro" id="IPR025103">
    <property type="entry name" value="DUF4011"/>
</dbReference>
<keyword evidence="4" id="KW-0347">Helicase</keyword>
<feature type="domain" description="DNA2/NAM7 helicase-like C-terminal" evidence="7">
    <location>
        <begin position="1050"/>
        <end position="1225"/>
    </location>
</feature>
<feature type="domain" description="DNA2/NAM7 helicase helicase" evidence="6">
    <location>
        <begin position="318"/>
        <end position="485"/>
    </location>
</feature>
<dbReference type="Gene3D" id="3.40.50.300">
    <property type="entry name" value="P-loop containing nucleotide triphosphate hydrolases"/>
    <property type="match status" value="3"/>
</dbReference>
<dbReference type="GO" id="GO:0043139">
    <property type="term" value="F:5'-3' DNA helicase activity"/>
    <property type="evidence" value="ECO:0007669"/>
    <property type="project" value="TreeGrafter"/>
</dbReference>
<dbReference type="GO" id="GO:0016787">
    <property type="term" value="F:hydrolase activity"/>
    <property type="evidence" value="ECO:0007669"/>
    <property type="project" value="UniProtKB-KW"/>
</dbReference>
<dbReference type="GO" id="GO:0005524">
    <property type="term" value="F:ATP binding"/>
    <property type="evidence" value="ECO:0007669"/>
    <property type="project" value="UniProtKB-KW"/>
</dbReference>
<proteinExistence type="inferred from homology"/>
<dbReference type="OrthoDB" id="9757917at2"/>
<evidence type="ECO:0000256" key="3">
    <source>
        <dbReference type="ARBA" id="ARBA00022801"/>
    </source>
</evidence>
<organism evidence="8 9">
    <name type="scientific">Arcicella aurantiaca</name>
    <dbReference type="NCBI Taxonomy" id="591202"/>
    <lineage>
        <taxon>Bacteria</taxon>
        <taxon>Pseudomonadati</taxon>
        <taxon>Bacteroidota</taxon>
        <taxon>Cytophagia</taxon>
        <taxon>Cytophagales</taxon>
        <taxon>Flectobacillaceae</taxon>
        <taxon>Arcicella</taxon>
    </lineage>
</organism>
<dbReference type="PANTHER" id="PTHR43788">
    <property type="entry name" value="DNA2/NAM7 HELICASE FAMILY MEMBER"/>
    <property type="match status" value="1"/>
</dbReference>
<dbReference type="EMBL" id="QGGO01000018">
    <property type="protein sequence ID" value="PWK23001.1"/>
    <property type="molecule type" value="Genomic_DNA"/>
</dbReference>
<dbReference type="Proteomes" id="UP000245489">
    <property type="component" value="Unassembled WGS sequence"/>
</dbReference>
<keyword evidence="3" id="KW-0378">Hydrolase</keyword>
<keyword evidence="9" id="KW-1185">Reference proteome</keyword>
<reference evidence="8 9" key="1">
    <citation type="submission" date="2018-05" db="EMBL/GenBank/DDBJ databases">
        <title>Genomic Encyclopedia of Archaeal and Bacterial Type Strains, Phase II (KMG-II): from individual species to whole genera.</title>
        <authorList>
            <person name="Goeker M."/>
        </authorList>
    </citation>
    <scope>NUCLEOTIDE SEQUENCE [LARGE SCALE GENOMIC DNA]</scope>
    <source>
        <strain evidence="8 9">DSM 22214</strain>
    </source>
</reference>
<gene>
    <name evidence="8" type="ORF">LV89_03269</name>
</gene>
<dbReference type="RefSeq" id="WP_109743962.1">
    <property type="nucleotide sequence ID" value="NZ_QGGO01000018.1"/>
</dbReference>
<dbReference type="InterPro" id="IPR041677">
    <property type="entry name" value="DNA2/NAM7_AAA_11"/>
</dbReference>
<dbReference type="PANTHER" id="PTHR43788:SF8">
    <property type="entry name" value="DNA-BINDING PROTEIN SMUBP-2"/>
    <property type="match status" value="1"/>
</dbReference>
<keyword evidence="2" id="KW-0547">Nucleotide-binding</keyword>
<name>A0A316DY15_9BACT</name>
<dbReference type="Pfam" id="PF13086">
    <property type="entry name" value="AAA_11"/>
    <property type="match status" value="1"/>
</dbReference>
<evidence type="ECO:0000259" key="7">
    <source>
        <dbReference type="Pfam" id="PF13087"/>
    </source>
</evidence>
<dbReference type="Pfam" id="PF13195">
    <property type="entry name" value="DUF4011"/>
    <property type="match status" value="1"/>
</dbReference>
<evidence type="ECO:0000256" key="1">
    <source>
        <dbReference type="ARBA" id="ARBA00007913"/>
    </source>
</evidence>
<sequence>MAENTLQTILKSYQKRLTNLTSRNKSLLLLSLSSEQFLDINELDFLQNKSSFNVIEQLIAQKNTISLCDTHDPRYERVNEVSKRLRKISRTEKFIEEERGSEDLYVGFPIVKGKFSDGTVVRCPLMFFPVHLTQKNETWQLKTREEAVTLNRSFLLAYSHFNQVQISDEFLEQSFEDYSKDSLEFRTQLYEYLRDSPLKIDFNKDLFVSQLSYFEKLVKADLELTERNGELKLFPQAVLGIFPQAGSFLVPDYEELVIRSLGLGDRGFADVEGLITPPENSNKYENNLECLFPKPLISNSQPLTPIKEENLLTPFAVDATQELALQQVKLGASLVVQGPPGTGKSQLICNLVADFTARGKKVLVVCQKRAALDVVQERLSQAGMRAFVGNVHDFKNDRKDLYEQILSQIEQIEEYQKLNNNLDSIFLDRNYTQESRQIDKISEVLQEFKDTLFDSSECGISVKELYLTSSPNQASLNVENEYKRFKLSEIEGFVRMFSQYLNYQKRLSFPTDNENVEPNVFWQNRLSFQNHKYSNVASINQIIDDVFSFVQNLESFSSKKRDDFEDLKAISSEKETLQVILNLLKNEKSYELFKRLINEKSKINASKLGELEAQVGAFFAGQGIEITLPSAKLLPILSKINGAIDTKSNALGGLFWGFFSKEKAEIQDVTTANGLSLSLDDLQKLRERIQNRVGLEKWWSEWTDLFENKQNNVDDEPVWLRKGYRWFERNFQQLYQVVDAIKHWKSAIKKVKNNHELSVQVLTNSLDLSFSDFQKRLNCFIQKSNQLSENQIVWKQNLSSKQIDLLANSTNIERIKTYLKENFELLQESDELKASFSRSEWKIVEKFLPENEPVDTFLNSLKLAWIEHIEGKYPILRSVSSLKISQLESDLQTSVQKKQAFSQEILLLKLREETYRNLEKNRLQNVVTYRDLKHQVSKKRKLWSVRKLISEYSEEVFKLVPCWLASPETVSAIFPLQTNDNQPFFDLIIFDEASQCFAEQGIPALFRGKQIVIAGDSKQLQPNDLYRVRFENETDDLPELEIDSLLDLACQYLPQTQLKGHYRSRSLDLIDFSNRYFYKNTLSLLPDFEDINLQKPAIQYLKVDGVWENNTNPIEAESVISLVEKLSKESPEKSIGIVTFNAKQQSLIQDLIEAKTRIFKHPLFIKNIENVQGDERDFIIFSVGYAPDSKGKMSMQFGSLNAQGGENRLNVAVTRAKEKVFVVSSILPNQLRVEDAQNEGPKLLKSYLEYALMVSEGKYESKPFRSEKYQTNWLLKEQLLCTNDLYFKELPFADLTVKNAQRYESLVLTDDDLYYESLSPKETFAYIPAGLRAKGWAFERIFSRQFWKK</sequence>
<comment type="similarity">
    <text evidence="1">Belongs to the DNA2/NAM7 helicase family.</text>
</comment>
<dbReference type="InterPro" id="IPR027417">
    <property type="entry name" value="P-loop_NTPase"/>
</dbReference>
<dbReference type="Pfam" id="PF13087">
    <property type="entry name" value="AAA_12"/>
    <property type="match status" value="1"/>
</dbReference>
<accession>A0A316DY15</accession>
<dbReference type="CDD" id="cd18808">
    <property type="entry name" value="SF1_C_Upf1"/>
    <property type="match status" value="1"/>
</dbReference>
<evidence type="ECO:0000256" key="4">
    <source>
        <dbReference type="ARBA" id="ARBA00022806"/>
    </source>
</evidence>
<dbReference type="InterPro" id="IPR050534">
    <property type="entry name" value="Coronavir_polyprotein_1ab"/>
</dbReference>
<evidence type="ECO:0000256" key="2">
    <source>
        <dbReference type="ARBA" id="ARBA00022741"/>
    </source>
</evidence>
<evidence type="ECO:0000259" key="6">
    <source>
        <dbReference type="Pfam" id="PF13086"/>
    </source>
</evidence>
<evidence type="ECO:0000313" key="8">
    <source>
        <dbReference type="EMBL" id="PWK23001.1"/>
    </source>
</evidence>
<dbReference type="InterPro" id="IPR041679">
    <property type="entry name" value="DNA2/NAM7-like_C"/>
</dbReference>
<evidence type="ECO:0000313" key="9">
    <source>
        <dbReference type="Proteomes" id="UP000245489"/>
    </source>
</evidence>
<keyword evidence="5" id="KW-0067">ATP-binding</keyword>
<comment type="caution">
    <text evidence="8">The sequence shown here is derived from an EMBL/GenBank/DDBJ whole genome shotgun (WGS) entry which is preliminary data.</text>
</comment>
<dbReference type="SUPFAM" id="SSF52540">
    <property type="entry name" value="P-loop containing nucleoside triphosphate hydrolases"/>
    <property type="match status" value="1"/>
</dbReference>
<dbReference type="InterPro" id="IPR047187">
    <property type="entry name" value="SF1_C_Upf1"/>
</dbReference>